<keyword evidence="2" id="KW-1185">Reference proteome</keyword>
<accession>A0A1I7E0W1</accession>
<evidence type="ECO:0000313" key="2">
    <source>
        <dbReference type="Proteomes" id="UP000183371"/>
    </source>
</evidence>
<dbReference type="Proteomes" id="UP000183371">
    <property type="component" value="Unassembled WGS sequence"/>
</dbReference>
<dbReference type="EMBL" id="FPBD01000025">
    <property type="protein sequence ID" value="SFU17535.1"/>
    <property type="molecule type" value="Genomic_DNA"/>
</dbReference>
<feature type="non-terminal residue" evidence="1">
    <location>
        <position position="1"/>
    </location>
</feature>
<dbReference type="AlphaFoldDB" id="A0A1I7E0W1"/>
<sequence>AGNDQIFGSTGKDILVGDEGDDKLYGQEGNDTFVFEGTSFGRDVIEDFAAGHGAGDVIQLKGTGLNSFADVLARINVSGSNTLIQINTTNTITIRNTAPGDLHADDFRF</sequence>
<dbReference type="GO" id="GO:0005509">
    <property type="term" value="F:calcium ion binding"/>
    <property type="evidence" value="ECO:0007669"/>
    <property type="project" value="InterPro"/>
</dbReference>
<dbReference type="Gene3D" id="2.150.10.10">
    <property type="entry name" value="Serralysin-like metalloprotease, C-terminal"/>
    <property type="match status" value="1"/>
</dbReference>
<name>A0A1I7E0W1_9HYPH</name>
<dbReference type="InterPro" id="IPR011049">
    <property type="entry name" value="Serralysin-like_metalloprot_C"/>
</dbReference>
<evidence type="ECO:0000313" key="1">
    <source>
        <dbReference type="EMBL" id="SFU17535.1"/>
    </source>
</evidence>
<protein>
    <submittedName>
        <fullName evidence="1">Hemolysin-type calcium-binding repeat-containing protein</fullName>
    </submittedName>
</protein>
<gene>
    <name evidence="1" type="ORF">SAMN05444141_1251</name>
</gene>
<dbReference type="PRINTS" id="PR00313">
    <property type="entry name" value="CABNDNGRPT"/>
</dbReference>
<reference evidence="2" key="1">
    <citation type="submission" date="2016-10" db="EMBL/GenBank/DDBJ databases">
        <authorList>
            <person name="Varghese N."/>
            <person name="Submissions S."/>
        </authorList>
    </citation>
    <scope>NUCLEOTIDE SEQUENCE [LARGE SCALE GENOMIC DNA]</scope>
    <source>
        <strain evidence="2">DSM 17465</strain>
    </source>
</reference>
<dbReference type="SUPFAM" id="SSF51120">
    <property type="entry name" value="beta-Roll"/>
    <property type="match status" value="1"/>
</dbReference>
<organism evidence="1 2">
    <name type="scientific">Pseudovibrio denitrificans</name>
    <dbReference type="NCBI Taxonomy" id="258256"/>
    <lineage>
        <taxon>Bacteria</taxon>
        <taxon>Pseudomonadati</taxon>
        <taxon>Pseudomonadota</taxon>
        <taxon>Alphaproteobacteria</taxon>
        <taxon>Hyphomicrobiales</taxon>
        <taxon>Stappiaceae</taxon>
        <taxon>Pseudovibrio</taxon>
    </lineage>
</organism>
<proteinExistence type="predicted"/>
<dbReference type="InterPro" id="IPR001343">
    <property type="entry name" value="Hemolysn_Ca-bd"/>
</dbReference>
<dbReference type="Pfam" id="PF00353">
    <property type="entry name" value="HemolysinCabind"/>
    <property type="match status" value="1"/>
</dbReference>